<feature type="transmembrane region" description="Helical" evidence="6">
    <location>
        <begin position="450"/>
        <end position="470"/>
    </location>
</feature>
<organism evidence="7 8">
    <name type="scientific">Haloterrigena alkaliphila</name>
    <dbReference type="NCBI Taxonomy" id="2816475"/>
    <lineage>
        <taxon>Archaea</taxon>
        <taxon>Methanobacteriati</taxon>
        <taxon>Methanobacteriota</taxon>
        <taxon>Stenosarchaea group</taxon>
        <taxon>Halobacteria</taxon>
        <taxon>Halobacteriales</taxon>
        <taxon>Natrialbaceae</taxon>
        <taxon>Haloterrigena</taxon>
    </lineage>
</organism>
<comment type="subcellular location">
    <subcellularLocation>
        <location evidence="1">Cell membrane</location>
        <topology evidence="1">Multi-pass membrane protein</topology>
    </subcellularLocation>
</comment>
<evidence type="ECO:0000256" key="4">
    <source>
        <dbReference type="ARBA" id="ARBA00022989"/>
    </source>
</evidence>
<feature type="transmembrane region" description="Helical" evidence="6">
    <location>
        <begin position="426"/>
        <end position="444"/>
    </location>
</feature>
<dbReference type="AlphaFoldDB" id="A0A8A2VEU6"/>
<dbReference type="EMBL" id="CP071462">
    <property type="protein sequence ID" value="QSX00032.1"/>
    <property type="molecule type" value="Genomic_DNA"/>
</dbReference>
<evidence type="ECO:0000256" key="1">
    <source>
        <dbReference type="ARBA" id="ARBA00004651"/>
    </source>
</evidence>
<evidence type="ECO:0000256" key="5">
    <source>
        <dbReference type="ARBA" id="ARBA00023136"/>
    </source>
</evidence>
<dbReference type="KEGG" id="hakz:J0X25_03435"/>
<dbReference type="PANTHER" id="PTHR30250:SF11">
    <property type="entry name" value="O-ANTIGEN TRANSPORTER-RELATED"/>
    <property type="match status" value="1"/>
</dbReference>
<feature type="transmembrane region" description="Helical" evidence="6">
    <location>
        <begin position="155"/>
        <end position="175"/>
    </location>
</feature>
<dbReference type="PANTHER" id="PTHR30250">
    <property type="entry name" value="PST FAMILY PREDICTED COLANIC ACID TRANSPORTER"/>
    <property type="match status" value="1"/>
</dbReference>
<name>A0A8A2VEU6_9EURY</name>
<keyword evidence="8" id="KW-1185">Reference proteome</keyword>
<accession>A0A8A2VEU6</accession>
<evidence type="ECO:0000256" key="6">
    <source>
        <dbReference type="SAM" id="Phobius"/>
    </source>
</evidence>
<protein>
    <submittedName>
        <fullName evidence="7">Flippase</fullName>
    </submittedName>
</protein>
<feature type="transmembrane region" description="Helical" evidence="6">
    <location>
        <begin position="334"/>
        <end position="352"/>
    </location>
</feature>
<evidence type="ECO:0000313" key="7">
    <source>
        <dbReference type="EMBL" id="QSX00032.1"/>
    </source>
</evidence>
<evidence type="ECO:0000256" key="2">
    <source>
        <dbReference type="ARBA" id="ARBA00022475"/>
    </source>
</evidence>
<keyword evidence="3 6" id="KW-0812">Transmembrane</keyword>
<dbReference type="GeneID" id="63186326"/>
<feature type="transmembrane region" description="Helical" evidence="6">
    <location>
        <begin position="306"/>
        <end position="328"/>
    </location>
</feature>
<sequence>MIDVSTILRGFKAELSAKFFYYLTTGIVIVFLTRQLAPDEYGRLFLVISVLSIGRLFSSVGLAKSTATYVSNYLDTDPSQIPHIVRKSFQYNLITISIVVTALFVSAGTIAHLLDDPTLEPLLLVGILYIVCATLYNYSRVVLQGFENIAQSSTVYASEGVGRLLFVVALVAVGYGTLGALVGYIMGFALSAGIGLTLLFLRTSRYPSADVMESGLPRDIISYSVPLTVTRGAWVLEQDIDIVIVGFFLNPATVGFYTIGKQVVRFCTGPASSIGFAVGPQYSESTVADDESGAARVYETMLVSGLLFYLPAIAGLIILTDPIVTTLFGPDYRGAVPILQVFAVGIGLLAVTEMTEDILDYLGKATARAKMKAATSIGNIVFTVLFLQLLGAVGAAFATVLMQFFYTGLCLYLVESEIALRQRYLLGKLGHIGAITAVMAGIVAGLSRYITGAVSLSVIIACGAVLWAALTIGSGLIDVRTVLDTFSNSGND</sequence>
<evidence type="ECO:0000256" key="3">
    <source>
        <dbReference type="ARBA" id="ARBA00022692"/>
    </source>
</evidence>
<feature type="transmembrane region" description="Helical" evidence="6">
    <location>
        <begin position="91"/>
        <end position="110"/>
    </location>
</feature>
<dbReference type="InterPro" id="IPR050833">
    <property type="entry name" value="Poly_Biosynth_Transport"/>
</dbReference>
<feature type="transmembrane region" description="Helical" evidence="6">
    <location>
        <begin position="19"/>
        <end position="37"/>
    </location>
</feature>
<dbReference type="Pfam" id="PF13440">
    <property type="entry name" value="Polysacc_synt_3"/>
    <property type="match status" value="1"/>
</dbReference>
<feature type="transmembrane region" description="Helical" evidence="6">
    <location>
        <begin position="43"/>
        <end position="63"/>
    </location>
</feature>
<keyword evidence="2" id="KW-1003">Cell membrane</keyword>
<proteinExistence type="predicted"/>
<dbReference type="RefSeq" id="WP_207289691.1">
    <property type="nucleotide sequence ID" value="NZ_CP071462.1"/>
</dbReference>
<evidence type="ECO:0000313" key="8">
    <source>
        <dbReference type="Proteomes" id="UP000663203"/>
    </source>
</evidence>
<keyword evidence="4 6" id="KW-1133">Transmembrane helix</keyword>
<reference evidence="7 8" key="1">
    <citation type="submission" date="2021-03" db="EMBL/GenBank/DDBJ databases">
        <title>Haloterrigena longa sp. nov. and Haloterrigena limicola sp. nov., extremely halophilic archaea isolated from a salt lake.</title>
        <authorList>
            <person name="Henglin C."/>
        </authorList>
    </citation>
    <scope>NUCLEOTIDE SEQUENCE [LARGE SCALE GENOMIC DNA]</scope>
    <source>
        <strain evidence="7 8">KZCA68</strain>
    </source>
</reference>
<keyword evidence="5 6" id="KW-0472">Membrane</keyword>
<feature type="transmembrane region" description="Helical" evidence="6">
    <location>
        <begin position="122"/>
        <end position="143"/>
    </location>
</feature>
<dbReference type="Proteomes" id="UP000663203">
    <property type="component" value="Chromosome"/>
</dbReference>
<dbReference type="CDD" id="cd13128">
    <property type="entry name" value="MATE_Wzx_like"/>
    <property type="match status" value="1"/>
</dbReference>
<dbReference type="GO" id="GO:0005886">
    <property type="term" value="C:plasma membrane"/>
    <property type="evidence" value="ECO:0007669"/>
    <property type="project" value="UniProtKB-SubCell"/>
</dbReference>
<gene>
    <name evidence="7" type="ORF">J0X25_03435</name>
</gene>